<sequence>MGELIRSQLVSYGQLIVPMSVAEETIQLIGELNCVQFVDLNSTELSFNRRYCNELKRCDELERKMRYFNEMITKEEERPDFGGLKFQRISEVFDTERESTENLELRMESLEKELKQIESDCTINENELEKLEEGLLVSSNMDNLFENMADISVGGLKYVIGVVEKTKYDAIQRLIWRISRGLVLIKSTDLSENSNLRNFLVLFQGDDLEVRITKSCQSLGVRMYTKVPLDQLERRNFVEEALNSKQTLSELFEGSTKQKRELLKKIAIKLEDWKETVTREKLIYFTLNMFRVDRGQTLTGECWYPSARFDDIVQKLGQLDQSNMSPVFTPIPPHPKAIVPTFNKTNSFTQTFQDLTDSYGTPHYGEINTAWLNIVTFPWLFGVMFSDCGHGFFIFLFGLSFIIFAKKLQGKAMNDIFVMLFDARYLLMLMGLYSMYCGCLFNEFFGFSIDFFGTAWDVKNESKGVYERSDNGYIYYFGVDPIWKSSNNELYYLNSLKMKLSILIGVFHMIFGIILSLFNYIHMKKYINIWFHWIPEMIFMICSFGYLCFLIIFKWCAPFQEGAPMLTNVFLEMFQNFGIVTEENHIYSGQEVIEPILLVLVIISLILMFVPKPAILYYRLRKHQKALPECRPLLSEGGNTEESMFEDNMVPPATDTDSLIFQVKEEKKESGEEEEEDNEEGNSLMEIIIFNSIHGIEFVLGCISNTASYLRLWALSLAHAELSAVFLENVFYLLLGMKICVTIFVGFAVWAMITLAILIGMESLSAFLHTLRLHWIEFQNKFYVGDGVPFTPIKLEPRKSFFDQVDSRQ</sequence>
<evidence type="ECO:0000256" key="2">
    <source>
        <dbReference type="ARBA" id="ARBA00009904"/>
    </source>
</evidence>
<keyword evidence="7 9" id="KW-0406">Ion transport</keyword>
<keyword evidence="3 9" id="KW-0813">Transport</keyword>
<dbReference type="OMA" id="PKESAWE"/>
<dbReference type="PANTHER" id="PTHR11629:SF63">
    <property type="entry name" value="V-TYPE PROTON ATPASE SUBUNIT A"/>
    <property type="match status" value="1"/>
</dbReference>
<keyword evidence="12" id="KW-1185">Reference proteome</keyword>
<dbReference type="GO" id="GO:0016787">
    <property type="term" value="F:hydrolase activity"/>
    <property type="evidence" value="ECO:0007669"/>
    <property type="project" value="UniProtKB-KW"/>
</dbReference>
<dbReference type="KEGG" id="eiv:EIN_474330"/>
<evidence type="ECO:0000256" key="1">
    <source>
        <dbReference type="ARBA" id="ARBA00004141"/>
    </source>
</evidence>
<keyword evidence="8 9" id="KW-0472">Membrane</keyword>
<dbReference type="EMBL" id="KB206689">
    <property type="protein sequence ID" value="ELP88841.1"/>
    <property type="molecule type" value="Genomic_DNA"/>
</dbReference>
<evidence type="ECO:0000313" key="11">
    <source>
        <dbReference type="EMBL" id="ELP88841.1"/>
    </source>
</evidence>
<comment type="function">
    <text evidence="9">Essential component of the vacuolar proton pump (V-ATPase), a multimeric enzyme that catalyzes the translocation of protons across the membranes. Required for assembly and activity of the V-ATPase.</text>
</comment>
<keyword evidence="10" id="KW-0175">Coiled coil</keyword>
<evidence type="ECO:0000256" key="5">
    <source>
        <dbReference type="ARBA" id="ARBA00022781"/>
    </source>
</evidence>
<dbReference type="RefSeq" id="XP_004255612.1">
    <property type="nucleotide sequence ID" value="XM_004255564.1"/>
</dbReference>
<protein>
    <recommendedName>
        <fullName evidence="9">V-type proton ATPase subunit a</fullName>
    </recommendedName>
</protein>
<dbReference type="GeneID" id="14887893"/>
<keyword evidence="5 9" id="KW-0375">Hydrogen ion transport</keyword>
<evidence type="ECO:0000256" key="10">
    <source>
        <dbReference type="SAM" id="Coils"/>
    </source>
</evidence>
<evidence type="ECO:0000256" key="9">
    <source>
        <dbReference type="RuleBase" id="RU361189"/>
    </source>
</evidence>
<keyword evidence="4 9" id="KW-0812">Transmembrane</keyword>
<dbReference type="Pfam" id="PF01496">
    <property type="entry name" value="V_ATPase_I"/>
    <property type="match status" value="1"/>
</dbReference>
<evidence type="ECO:0000256" key="4">
    <source>
        <dbReference type="ARBA" id="ARBA00022692"/>
    </source>
</evidence>
<evidence type="ECO:0000256" key="3">
    <source>
        <dbReference type="ARBA" id="ARBA00022448"/>
    </source>
</evidence>
<dbReference type="GO" id="GO:0000220">
    <property type="term" value="C:vacuolar proton-transporting V-type ATPase, V0 domain"/>
    <property type="evidence" value="ECO:0007669"/>
    <property type="project" value="InterPro"/>
</dbReference>
<dbReference type="Proteomes" id="UP000014680">
    <property type="component" value="Unassembled WGS sequence"/>
</dbReference>
<organism evidence="11 12">
    <name type="scientific">Entamoeba invadens IP1</name>
    <dbReference type="NCBI Taxonomy" id="370355"/>
    <lineage>
        <taxon>Eukaryota</taxon>
        <taxon>Amoebozoa</taxon>
        <taxon>Evosea</taxon>
        <taxon>Archamoebae</taxon>
        <taxon>Mastigamoebida</taxon>
        <taxon>Entamoebidae</taxon>
        <taxon>Entamoeba</taxon>
    </lineage>
</organism>
<dbReference type="InterPro" id="IPR002490">
    <property type="entry name" value="V-ATPase_116kDa_su"/>
</dbReference>
<dbReference type="VEuPathDB" id="AmoebaDB:EIN_474330"/>
<reference evidence="11 12" key="1">
    <citation type="submission" date="2012-10" db="EMBL/GenBank/DDBJ databases">
        <authorList>
            <person name="Zafar N."/>
            <person name="Inman J."/>
            <person name="Hall N."/>
            <person name="Lorenzi H."/>
            <person name="Caler E."/>
        </authorList>
    </citation>
    <scope>NUCLEOTIDE SEQUENCE [LARGE SCALE GENOMIC DNA]</scope>
    <source>
        <strain evidence="11 12">IP1</strain>
    </source>
</reference>
<feature type="transmembrane region" description="Helical" evidence="9">
    <location>
        <begin position="533"/>
        <end position="555"/>
    </location>
</feature>
<dbReference type="PIRSF" id="PIRSF001293">
    <property type="entry name" value="ATP6V0A1"/>
    <property type="match status" value="1"/>
</dbReference>
<feature type="coiled-coil region" evidence="10">
    <location>
        <begin position="58"/>
        <end position="134"/>
    </location>
</feature>
<dbReference type="GO" id="GO:0007035">
    <property type="term" value="P:vacuolar acidification"/>
    <property type="evidence" value="ECO:0007669"/>
    <property type="project" value="TreeGrafter"/>
</dbReference>
<accession>A0A0A1U3V4</accession>
<dbReference type="OrthoDB" id="10264220at2759"/>
<feature type="transmembrane region" description="Helical" evidence="9">
    <location>
        <begin position="596"/>
        <end position="618"/>
    </location>
</feature>
<comment type="similarity">
    <text evidence="2 9">Belongs to the V-ATPase 116 kDa subunit family.</text>
</comment>
<feature type="transmembrane region" description="Helical" evidence="9">
    <location>
        <begin position="730"/>
        <end position="759"/>
    </location>
</feature>
<dbReference type="GO" id="GO:0046961">
    <property type="term" value="F:proton-transporting ATPase activity, rotational mechanism"/>
    <property type="evidence" value="ECO:0007669"/>
    <property type="project" value="InterPro"/>
</dbReference>
<proteinExistence type="inferred from homology"/>
<dbReference type="AlphaFoldDB" id="A0A0A1U3V4"/>
<gene>
    <name evidence="11" type="ORF">EIN_474330</name>
</gene>
<feature type="transmembrane region" description="Helical" evidence="9">
    <location>
        <begin position="425"/>
        <end position="449"/>
    </location>
</feature>
<evidence type="ECO:0000256" key="7">
    <source>
        <dbReference type="ARBA" id="ARBA00023065"/>
    </source>
</evidence>
<feature type="transmembrane region" description="Helical" evidence="9">
    <location>
        <begin position="379"/>
        <end position="404"/>
    </location>
</feature>
<dbReference type="PANTHER" id="PTHR11629">
    <property type="entry name" value="VACUOLAR PROTON ATPASES"/>
    <property type="match status" value="1"/>
</dbReference>
<dbReference type="InterPro" id="IPR026028">
    <property type="entry name" value="V-type_ATPase_116kDa_su_euka"/>
</dbReference>
<keyword evidence="6 9" id="KW-1133">Transmembrane helix</keyword>
<name>A0A0A1U3V4_ENTIV</name>
<keyword evidence="11" id="KW-0378">Hydrolase</keyword>
<evidence type="ECO:0000313" key="12">
    <source>
        <dbReference type="Proteomes" id="UP000014680"/>
    </source>
</evidence>
<evidence type="ECO:0000256" key="6">
    <source>
        <dbReference type="ARBA" id="ARBA00022989"/>
    </source>
</evidence>
<dbReference type="GO" id="GO:0051117">
    <property type="term" value="F:ATPase binding"/>
    <property type="evidence" value="ECO:0007669"/>
    <property type="project" value="TreeGrafter"/>
</dbReference>
<evidence type="ECO:0000256" key="8">
    <source>
        <dbReference type="ARBA" id="ARBA00023136"/>
    </source>
</evidence>
<comment type="subcellular location">
    <subcellularLocation>
        <location evidence="1">Membrane</location>
        <topology evidence="1">Multi-pass membrane protein</topology>
    </subcellularLocation>
</comment>
<feature type="transmembrane region" description="Helical" evidence="9">
    <location>
        <begin position="500"/>
        <end position="521"/>
    </location>
</feature>